<protein>
    <submittedName>
        <fullName evidence="2">Uncharacterized protein</fullName>
    </submittedName>
</protein>
<feature type="compositionally biased region" description="Polar residues" evidence="1">
    <location>
        <begin position="19"/>
        <end position="32"/>
    </location>
</feature>
<feature type="compositionally biased region" description="Acidic residues" evidence="1">
    <location>
        <begin position="67"/>
        <end position="87"/>
    </location>
</feature>
<feature type="region of interest" description="Disordered" evidence="1">
    <location>
        <begin position="67"/>
        <end position="102"/>
    </location>
</feature>
<accession>A0ABP1RVJ4</accession>
<dbReference type="Proteomes" id="UP001642540">
    <property type="component" value="Unassembled WGS sequence"/>
</dbReference>
<comment type="caution">
    <text evidence="2">The sequence shown here is derived from an EMBL/GenBank/DDBJ whole genome shotgun (WGS) entry which is preliminary data.</text>
</comment>
<evidence type="ECO:0000256" key="1">
    <source>
        <dbReference type="SAM" id="MobiDB-lite"/>
    </source>
</evidence>
<evidence type="ECO:0000313" key="3">
    <source>
        <dbReference type="Proteomes" id="UP001642540"/>
    </source>
</evidence>
<reference evidence="2 3" key="1">
    <citation type="submission" date="2024-08" db="EMBL/GenBank/DDBJ databases">
        <authorList>
            <person name="Cucini C."/>
            <person name="Frati F."/>
        </authorList>
    </citation>
    <scope>NUCLEOTIDE SEQUENCE [LARGE SCALE GENOMIC DNA]</scope>
</reference>
<sequence>MSDRTASNEEEIPQMNLNEFHNLHNNMQNGEAQQPAGGNPLISFMNVTGDDDYINILFKMEEILHTDEEEDVAAEEDEGFDDDDDEYVPPPRRDETPPPPIIEVRRGARNRVQTVYFQATFKSQLHH</sequence>
<keyword evidence="3" id="KW-1185">Reference proteome</keyword>
<proteinExistence type="predicted"/>
<name>A0ABP1RVJ4_9HEXA</name>
<feature type="region of interest" description="Disordered" evidence="1">
    <location>
        <begin position="19"/>
        <end position="39"/>
    </location>
</feature>
<evidence type="ECO:0000313" key="2">
    <source>
        <dbReference type="EMBL" id="CAL8136904.1"/>
    </source>
</evidence>
<gene>
    <name evidence="2" type="ORF">ODALV1_LOCUS26670</name>
</gene>
<organism evidence="2 3">
    <name type="scientific">Orchesella dallaii</name>
    <dbReference type="NCBI Taxonomy" id="48710"/>
    <lineage>
        <taxon>Eukaryota</taxon>
        <taxon>Metazoa</taxon>
        <taxon>Ecdysozoa</taxon>
        <taxon>Arthropoda</taxon>
        <taxon>Hexapoda</taxon>
        <taxon>Collembola</taxon>
        <taxon>Entomobryomorpha</taxon>
        <taxon>Entomobryoidea</taxon>
        <taxon>Orchesellidae</taxon>
        <taxon>Orchesellinae</taxon>
        <taxon>Orchesella</taxon>
    </lineage>
</organism>
<dbReference type="EMBL" id="CAXLJM020000112">
    <property type="protein sequence ID" value="CAL8136904.1"/>
    <property type="molecule type" value="Genomic_DNA"/>
</dbReference>